<evidence type="ECO:0000313" key="6">
    <source>
        <dbReference type="Proteomes" id="UP000541444"/>
    </source>
</evidence>
<reference evidence="5 6" key="1">
    <citation type="journal article" date="2020" name="IScience">
        <title>Genome Sequencing of the Endangered Kingdonia uniflora (Circaeasteraceae, Ranunculales) Reveals Potential Mechanisms of Evolutionary Specialization.</title>
        <authorList>
            <person name="Sun Y."/>
            <person name="Deng T."/>
            <person name="Zhang A."/>
            <person name="Moore M.J."/>
            <person name="Landis J.B."/>
            <person name="Lin N."/>
            <person name="Zhang H."/>
            <person name="Zhang X."/>
            <person name="Huang J."/>
            <person name="Zhang X."/>
            <person name="Sun H."/>
            <person name="Wang H."/>
        </authorList>
    </citation>
    <scope>NUCLEOTIDE SEQUENCE [LARGE SCALE GENOMIC DNA]</scope>
    <source>
        <strain evidence="5">TB1705</strain>
        <tissue evidence="5">Leaf</tissue>
    </source>
</reference>
<dbReference type="GO" id="GO:0003955">
    <property type="term" value="F:NAD(P)H dehydrogenase (quinone) activity"/>
    <property type="evidence" value="ECO:0007669"/>
    <property type="project" value="TreeGrafter"/>
</dbReference>
<dbReference type="GO" id="GO:0042372">
    <property type="term" value="P:phylloquinone biosynthetic process"/>
    <property type="evidence" value="ECO:0007669"/>
    <property type="project" value="TreeGrafter"/>
</dbReference>
<keyword evidence="3" id="KW-0274">FAD</keyword>
<dbReference type="EMBL" id="JACGCM010002404">
    <property type="protein sequence ID" value="KAF6140058.1"/>
    <property type="molecule type" value="Genomic_DNA"/>
</dbReference>
<accession>A0A7J7LBU8</accession>
<dbReference type="Proteomes" id="UP000541444">
    <property type="component" value="Unassembled WGS sequence"/>
</dbReference>
<comment type="caution">
    <text evidence="5">The sequence shown here is derived from an EMBL/GenBank/DDBJ whole genome shotgun (WGS) entry which is preliminary data.</text>
</comment>
<dbReference type="AlphaFoldDB" id="A0A7J7LBU8"/>
<dbReference type="OrthoDB" id="5376590at2759"/>
<evidence type="ECO:0000256" key="1">
    <source>
        <dbReference type="ARBA" id="ARBA00001974"/>
    </source>
</evidence>
<dbReference type="GO" id="GO:0009507">
    <property type="term" value="C:chloroplast"/>
    <property type="evidence" value="ECO:0007669"/>
    <property type="project" value="TreeGrafter"/>
</dbReference>
<protein>
    <submittedName>
        <fullName evidence="5">Uncharacterized protein</fullName>
    </submittedName>
</protein>
<dbReference type="PANTHER" id="PTHR42913">
    <property type="entry name" value="APOPTOSIS-INDUCING FACTOR 1"/>
    <property type="match status" value="1"/>
</dbReference>
<keyword evidence="6" id="KW-1185">Reference proteome</keyword>
<dbReference type="InterPro" id="IPR051169">
    <property type="entry name" value="NADH-Q_oxidoreductase"/>
</dbReference>
<sequence length="115" mass="12712">MSSLLKPPQVAFQQADFAGWNLWAAINDRPLLPFRFQNLGEMMTLGRNDAAISPSFLEGLTLEGPIGHTARKIAYWIRLPTDEHRVKVGISWLAKSAIDSIATFQSTLTKVLSGT</sequence>
<evidence type="ECO:0000313" key="5">
    <source>
        <dbReference type="EMBL" id="KAF6140058.1"/>
    </source>
</evidence>
<keyword evidence="2" id="KW-0285">Flavoprotein</keyword>
<proteinExistence type="predicted"/>
<evidence type="ECO:0000256" key="2">
    <source>
        <dbReference type="ARBA" id="ARBA00022630"/>
    </source>
</evidence>
<gene>
    <name evidence="5" type="ORF">GIB67_001799</name>
</gene>
<keyword evidence="4" id="KW-0560">Oxidoreductase</keyword>
<evidence type="ECO:0000256" key="4">
    <source>
        <dbReference type="ARBA" id="ARBA00023002"/>
    </source>
</evidence>
<evidence type="ECO:0000256" key="3">
    <source>
        <dbReference type="ARBA" id="ARBA00022827"/>
    </source>
</evidence>
<dbReference type="PANTHER" id="PTHR42913:SF4">
    <property type="entry name" value="ALTERNATIVE NAD(P)H-UBIQUINONE OXIDOREDUCTASE C1, CHLOROPLASTIC_MITOCHONDRIAL"/>
    <property type="match status" value="1"/>
</dbReference>
<name>A0A7J7LBU8_9MAGN</name>
<dbReference type="Gene3D" id="3.50.50.100">
    <property type="match status" value="1"/>
</dbReference>
<dbReference type="GO" id="GO:0019646">
    <property type="term" value="P:aerobic electron transport chain"/>
    <property type="evidence" value="ECO:0007669"/>
    <property type="project" value="TreeGrafter"/>
</dbReference>
<comment type="cofactor">
    <cofactor evidence="1">
        <name>FAD</name>
        <dbReference type="ChEBI" id="CHEBI:57692"/>
    </cofactor>
</comment>
<organism evidence="5 6">
    <name type="scientific">Kingdonia uniflora</name>
    <dbReference type="NCBI Taxonomy" id="39325"/>
    <lineage>
        <taxon>Eukaryota</taxon>
        <taxon>Viridiplantae</taxon>
        <taxon>Streptophyta</taxon>
        <taxon>Embryophyta</taxon>
        <taxon>Tracheophyta</taxon>
        <taxon>Spermatophyta</taxon>
        <taxon>Magnoliopsida</taxon>
        <taxon>Ranunculales</taxon>
        <taxon>Circaeasteraceae</taxon>
        <taxon>Kingdonia</taxon>
    </lineage>
</organism>